<dbReference type="GO" id="GO:0006313">
    <property type="term" value="P:DNA transposition"/>
    <property type="evidence" value="ECO:0007669"/>
    <property type="project" value="InterPro"/>
</dbReference>
<evidence type="ECO:0000259" key="1">
    <source>
        <dbReference type="Pfam" id="PF01548"/>
    </source>
</evidence>
<dbReference type="Pfam" id="PF02371">
    <property type="entry name" value="Transposase_20"/>
    <property type="match status" value="1"/>
</dbReference>
<dbReference type="InterPro" id="IPR002525">
    <property type="entry name" value="Transp_IS110-like_N"/>
</dbReference>
<evidence type="ECO:0000259" key="2">
    <source>
        <dbReference type="Pfam" id="PF02371"/>
    </source>
</evidence>
<dbReference type="Pfam" id="PF01548">
    <property type="entry name" value="DEDD_Tnp_IS110"/>
    <property type="match status" value="1"/>
</dbReference>
<organism evidence="3">
    <name type="scientific">groundwater metagenome</name>
    <dbReference type="NCBI Taxonomy" id="717931"/>
    <lineage>
        <taxon>unclassified sequences</taxon>
        <taxon>metagenomes</taxon>
        <taxon>ecological metagenomes</taxon>
    </lineage>
</organism>
<evidence type="ECO:0000313" key="3">
    <source>
        <dbReference type="EMBL" id="CEG12452.1"/>
    </source>
</evidence>
<dbReference type="InterPro" id="IPR047650">
    <property type="entry name" value="Transpos_IS110"/>
</dbReference>
<sequence length="422" mass="48540">MKSTNILWAGIEIGKDKCDIEVIDNGENTVNVFNFENRNTENGFKKVKKISDMLSKKYKATVVFGHEPTSEYHANIREYLIKNGYDVIKLEAKHSKKFRALFNDRAKTDKIDKNILARELKFFYEKDIQKTIEDMSKNNIERNELKDLTRFRAYIVKERSKFKNKLKIHSFLLFPEIEDVFSNFFGKGAMFINKKYMTPDDILKAGEEQLAKELAENSNNVFGKKKAKELIQAANNASGLSSRTGGLKITKGITIDIIKRFDKYIRFLDKEIKKMLADDEVAKVILSYPGAGMVLASTFIAETKGLNFKSERDFMSFCGLCSNTNQSSKLEKDGRITEGDKHIRMAFFQAANPCIRDKKGNQTIRDYYKKKLSEYEKTKYGKKKAKIASAAKLAGIIFAMVKKREKYDPDYEAKMKAKVKQK</sequence>
<dbReference type="GO" id="GO:0003677">
    <property type="term" value="F:DNA binding"/>
    <property type="evidence" value="ECO:0007669"/>
    <property type="project" value="InterPro"/>
</dbReference>
<dbReference type="EMBL" id="CCXY01000148">
    <property type="protein sequence ID" value="CEG12452.1"/>
    <property type="molecule type" value="Genomic_DNA"/>
</dbReference>
<protein>
    <submittedName>
        <fullName evidence="3">Uncharacterized protein</fullName>
    </submittedName>
</protein>
<feature type="domain" description="Transposase IS116/IS110/IS902 C-terminal" evidence="2">
    <location>
        <begin position="283"/>
        <end position="368"/>
    </location>
</feature>
<dbReference type="InterPro" id="IPR003346">
    <property type="entry name" value="Transposase_20"/>
</dbReference>
<proteinExistence type="predicted"/>
<dbReference type="NCBIfam" id="NF033542">
    <property type="entry name" value="transpos_IS110"/>
    <property type="match status" value="1"/>
</dbReference>
<dbReference type="PANTHER" id="PTHR33055:SF13">
    <property type="entry name" value="TRANSPOSASE"/>
    <property type="match status" value="1"/>
</dbReference>
<name>A0A098E8U4_9ZZZZ</name>
<accession>A0A098E8U4</accession>
<feature type="domain" description="Transposase IS110-like N-terminal" evidence="1">
    <location>
        <begin position="9"/>
        <end position="167"/>
    </location>
</feature>
<gene>
    <name evidence="3" type="ORF">MSIBF_A2310001</name>
</gene>
<dbReference type="AlphaFoldDB" id="A0A098E8U4"/>
<reference evidence="3" key="1">
    <citation type="submission" date="2014-09" db="EMBL/GenBank/DDBJ databases">
        <authorList>
            <person name="Probst J Alexander"/>
        </authorList>
    </citation>
    <scope>NUCLEOTIDE SEQUENCE</scope>
</reference>
<dbReference type="PANTHER" id="PTHR33055">
    <property type="entry name" value="TRANSPOSASE FOR INSERTION SEQUENCE ELEMENT IS1111A"/>
    <property type="match status" value="1"/>
</dbReference>
<dbReference type="GO" id="GO:0004803">
    <property type="term" value="F:transposase activity"/>
    <property type="evidence" value="ECO:0007669"/>
    <property type="project" value="InterPro"/>
</dbReference>